<proteinExistence type="predicted"/>
<protein>
    <submittedName>
        <fullName evidence="1">Uncharacterized protein</fullName>
    </submittedName>
</protein>
<dbReference type="Proteomes" id="UP000322667">
    <property type="component" value="Chromosome A12"/>
</dbReference>
<evidence type="ECO:0000313" key="2">
    <source>
        <dbReference type="Proteomes" id="UP000322667"/>
    </source>
</evidence>
<reference evidence="1 2" key="1">
    <citation type="submission" date="2019-07" db="EMBL/GenBank/DDBJ databases">
        <title>WGS assembly of Gossypium tomentosum.</title>
        <authorList>
            <person name="Chen Z.J."/>
            <person name="Sreedasyam A."/>
            <person name="Ando A."/>
            <person name="Song Q."/>
            <person name="De L."/>
            <person name="Hulse-Kemp A."/>
            <person name="Ding M."/>
            <person name="Ye W."/>
            <person name="Kirkbride R."/>
            <person name="Jenkins J."/>
            <person name="Plott C."/>
            <person name="Lovell J."/>
            <person name="Lin Y.-M."/>
            <person name="Vaughn R."/>
            <person name="Liu B."/>
            <person name="Li W."/>
            <person name="Simpson S."/>
            <person name="Scheffler B."/>
            <person name="Saski C."/>
            <person name="Grover C."/>
            <person name="Hu G."/>
            <person name="Conover J."/>
            <person name="Carlson J."/>
            <person name="Shu S."/>
            <person name="Boston L."/>
            <person name="Williams M."/>
            <person name="Peterson D."/>
            <person name="Mcgee K."/>
            <person name="Jones D."/>
            <person name="Wendel J."/>
            <person name="Stelly D."/>
            <person name="Grimwood J."/>
            <person name="Schmutz J."/>
        </authorList>
    </citation>
    <scope>NUCLEOTIDE SEQUENCE [LARGE SCALE GENOMIC DNA]</scope>
    <source>
        <strain evidence="1">7179.01</strain>
    </source>
</reference>
<gene>
    <name evidence="1" type="ORF">ES332_A12G114200v1</name>
</gene>
<dbReference type="EMBL" id="CM017621">
    <property type="protein sequence ID" value="TYH95559.1"/>
    <property type="molecule type" value="Genomic_DNA"/>
</dbReference>
<dbReference type="AlphaFoldDB" id="A0A5D2MYQ0"/>
<evidence type="ECO:0000313" key="1">
    <source>
        <dbReference type="EMBL" id="TYH95559.1"/>
    </source>
</evidence>
<keyword evidence="2" id="KW-1185">Reference proteome</keyword>
<name>A0A5D2MYQ0_GOSTO</name>
<accession>A0A5D2MYQ0</accession>
<sequence length="102" mass="11656">MFTPFRSAIQPPPFHHYNRWMIAGDEIIPFPHSKPCLKRSDFSLENLSQVSISTKKIRPPMAHLKAWLYRGEDPCEVEAKRGKLLVGARPFGAALAHSRNFL</sequence>
<organism evidence="1 2">
    <name type="scientific">Gossypium tomentosum</name>
    <name type="common">Hawaiian cotton</name>
    <name type="synonym">Gossypium sandvicense</name>
    <dbReference type="NCBI Taxonomy" id="34277"/>
    <lineage>
        <taxon>Eukaryota</taxon>
        <taxon>Viridiplantae</taxon>
        <taxon>Streptophyta</taxon>
        <taxon>Embryophyta</taxon>
        <taxon>Tracheophyta</taxon>
        <taxon>Spermatophyta</taxon>
        <taxon>Magnoliopsida</taxon>
        <taxon>eudicotyledons</taxon>
        <taxon>Gunneridae</taxon>
        <taxon>Pentapetalae</taxon>
        <taxon>rosids</taxon>
        <taxon>malvids</taxon>
        <taxon>Malvales</taxon>
        <taxon>Malvaceae</taxon>
        <taxon>Malvoideae</taxon>
        <taxon>Gossypium</taxon>
    </lineage>
</organism>